<comment type="caution">
    <text evidence="1">The sequence shown here is derived from an EMBL/GenBank/DDBJ whole genome shotgun (WGS) entry which is preliminary data.</text>
</comment>
<dbReference type="EMBL" id="LAZR01022072">
    <property type="protein sequence ID" value="KKL83130.1"/>
    <property type="molecule type" value="Genomic_DNA"/>
</dbReference>
<name>A0A0F9HN52_9ZZZZ</name>
<evidence type="ECO:0000313" key="1">
    <source>
        <dbReference type="EMBL" id="KKL83130.1"/>
    </source>
</evidence>
<dbReference type="AlphaFoldDB" id="A0A0F9HN52"/>
<proteinExistence type="predicted"/>
<reference evidence="1" key="1">
    <citation type="journal article" date="2015" name="Nature">
        <title>Complex archaea that bridge the gap between prokaryotes and eukaryotes.</title>
        <authorList>
            <person name="Spang A."/>
            <person name="Saw J.H."/>
            <person name="Jorgensen S.L."/>
            <person name="Zaremba-Niedzwiedzka K."/>
            <person name="Martijn J."/>
            <person name="Lind A.E."/>
            <person name="van Eijk R."/>
            <person name="Schleper C."/>
            <person name="Guy L."/>
            <person name="Ettema T.J."/>
        </authorList>
    </citation>
    <scope>NUCLEOTIDE SEQUENCE</scope>
</reference>
<accession>A0A0F9HN52</accession>
<gene>
    <name evidence="1" type="ORF">LCGC14_1977790</name>
</gene>
<protein>
    <submittedName>
        <fullName evidence="1">Uncharacterized protein</fullName>
    </submittedName>
</protein>
<sequence length="84" mass="10216">MLSKKVIDGHIRKMGYSLPFYYRLSYPDLSRDAKIYYVIPYNYIVRYALDSYWGFLRLMYWVGLIDTGMGGCFRWSDFWRIKSQ</sequence>
<organism evidence="1">
    <name type="scientific">marine sediment metagenome</name>
    <dbReference type="NCBI Taxonomy" id="412755"/>
    <lineage>
        <taxon>unclassified sequences</taxon>
        <taxon>metagenomes</taxon>
        <taxon>ecological metagenomes</taxon>
    </lineage>
</organism>